<gene>
    <name evidence="1" type="ORF">SAMN04489743_2843</name>
</gene>
<name>A0A1H2A8A9_9MICC</name>
<protein>
    <submittedName>
        <fullName evidence="1">Uncharacterized protein</fullName>
    </submittedName>
</protein>
<dbReference type="Proteomes" id="UP000198751">
    <property type="component" value="Chromosome I"/>
</dbReference>
<dbReference type="EMBL" id="LT629779">
    <property type="protein sequence ID" value="SDT42198.1"/>
    <property type="molecule type" value="Genomic_DNA"/>
</dbReference>
<dbReference type="AlphaFoldDB" id="A0A1H2A8A9"/>
<dbReference type="RefSeq" id="WP_091721344.1">
    <property type="nucleotide sequence ID" value="NZ_LT629779.1"/>
</dbReference>
<accession>A0A1H2A8A9</accession>
<proteinExistence type="predicted"/>
<evidence type="ECO:0000313" key="2">
    <source>
        <dbReference type="Proteomes" id="UP000198751"/>
    </source>
</evidence>
<evidence type="ECO:0000313" key="1">
    <source>
        <dbReference type="EMBL" id="SDT42198.1"/>
    </source>
</evidence>
<organism evidence="1 2">
    <name type="scientific">Pseudarthrobacter equi</name>
    <dbReference type="NCBI Taxonomy" id="728066"/>
    <lineage>
        <taxon>Bacteria</taxon>
        <taxon>Bacillati</taxon>
        <taxon>Actinomycetota</taxon>
        <taxon>Actinomycetes</taxon>
        <taxon>Micrococcales</taxon>
        <taxon>Micrococcaceae</taxon>
        <taxon>Pseudarthrobacter</taxon>
    </lineage>
</organism>
<sequence length="122" mass="13359">MSGLFAEFMIHTLRVHAKTFTLDSTGSPVPHTMAPVTVKGKMRSISARESGASGLSLTNTWVFTTTDEWNFGAVTDVEWLDKLNAAGEPRTFDQHGSSLPSEMGWETDHTKVYLVERGADLG</sequence>
<keyword evidence="2" id="KW-1185">Reference proteome</keyword>
<reference evidence="2" key="1">
    <citation type="submission" date="2016-10" db="EMBL/GenBank/DDBJ databases">
        <authorList>
            <person name="Varghese N."/>
            <person name="Submissions S."/>
        </authorList>
    </citation>
    <scope>NUCLEOTIDE SEQUENCE [LARGE SCALE GENOMIC DNA]</scope>
    <source>
        <strain evidence="2">IMMIB L-1606</strain>
    </source>
</reference>